<dbReference type="Pfam" id="PF13966">
    <property type="entry name" value="zf-RVT"/>
    <property type="match status" value="1"/>
</dbReference>
<reference evidence="2" key="2">
    <citation type="submission" date="2023-06" db="EMBL/GenBank/DDBJ databases">
        <authorList>
            <person name="Ma L."/>
            <person name="Liu K.-W."/>
            <person name="Li Z."/>
            <person name="Hsiao Y.-Y."/>
            <person name="Qi Y."/>
            <person name="Fu T."/>
            <person name="Tang G."/>
            <person name="Zhang D."/>
            <person name="Sun W.-H."/>
            <person name="Liu D.-K."/>
            <person name="Li Y."/>
            <person name="Chen G.-Z."/>
            <person name="Liu X.-D."/>
            <person name="Liao X.-Y."/>
            <person name="Jiang Y.-T."/>
            <person name="Yu X."/>
            <person name="Hao Y."/>
            <person name="Huang J."/>
            <person name="Zhao X.-W."/>
            <person name="Ke S."/>
            <person name="Chen Y.-Y."/>
            <person name="Wu W.-L."/>
            <person name="Hsu J.-L."/>
            <person name="Lin Y.-F."/>
            <person name="Huang M.-D."/>
            <person name="Li C.-Y."/>
            <person name="Huang L."/>
            <person name="Wang Z.-W."/>
            <person name="Zhao X."/>
            <person name="Zhong W.-Y."/>
            <person name="Peng D.-H."/>
            <person name="Ahmad S."/>
            <person name="Lan S."/>
            <person name="Zhang J.-S."/>
            <person name="Tsai W.-C."/>
            <person name="Van De Peer Y."/>
            <person name="Liu Z.-J."/>
        </authorList>
    </citation>
    <scope>NUCLEOTIDE SEQUENCE</scope>
    <source>
        <strain evidence="2">CP</strain>
        <tissue evidence="2">Leaves</tissue>
    </source>
</reference>
<gene>
    <name evidence="2" type="ORF">QJS10_CPA05g01005</name>
</gene>
<protein>
    <recommendedName>
        <fullName evidence="1">Reverse transcriptase zinc-binding domain-containing protein</fullName>
    </recommendedName>
</protein>
<evidence type="ECO:0000313" key="2">
    <source>
        <dbReference type="EMBL" id="KAK1316141.1"/>
    </source>
</evidence>
<organism evidence="2 3">
    <name type="scientific">Acorus calamus</name>
    <name type="common">Sweet flag</name>
    <dbReference type="NCBI Taxonomy" id="4465"/>
    <lineage>
        <taxon>Eukaryota</taxon>
        <taxon>Viridiplantae</taxon>
        <taxon>Streptophyta</taxon>
        <taxon>Embryophyta</taxon>
        <taxon>Tracheophyta</taxon>
        <taxon>Spermatophyta</taxon>
        <taxon>Magnoliopsida</taxon>
        <taxon>Liliopsida</taxon>
        <taxon>Acoraceae</taxon>
        <taxon>Acorus</taxon>
    </lineage>
</organism>
<sequence length="213" mass="24661">MGSFRDLQGLWVVKNLSEEEDDHINELLLEIVEVSIQDDHADVMVWKPQSHSGFSIKSCYAWTRRFQPQILVIASRANEIWGPKIPLKIKAFTWLLFQEKILTKTVQAKCSHQEDIRCSLCGFAEEYVEHLFATCIFACQLWSLMKEATGLSPATLSIQGLWEAGRDLKKKGDRSVVAKRHFYELKPGRIFQFRFFYTDVHHTLTEDQIGRPS</sequence>
<feature type="domain" description="Reverse transcriptase zinc-binding" evidence="1">
    <location>
        <begin position="54"/>
        <end position="142"/>
    </location>
</feature>
<evidence type="ECO:0000313" key="3">
    <source>
        <dbReference type="Proteomes" id="UP001180020"/>
    </source>
</evidence>
<evidence type="ECO:0000259" key="1">
    <source>
        <dbReference type="Pfam" id="PF13966"/>
    </source>
</evidence>
<keyword evidence="3" id="KW-1185">Reference proteome</keyword>
<comment type="caution">
    <text evidence="2">The sequence shown here is derived from an EMBL/GenBank/DDBJ whole genome shotgun (WGS) entry which is preliminary data.</text>
</comment>
<dbReference type="Proteomes" id="UP001180020">
    <property type="component" value="Unassembled WGS sequence"/>
</dbReference>
<dbReference type="InterPro" id="IPR026960">
    <property type="entry name" value="RVT-Znf"/>
</dbReference>
<dbReference type="AlphaFoldDB" id="A0AAV9ESN7"/>
<name>A0AAV9ESN7_ACOCL</name>
<accession>A0AAV9ESN7</accession>
<dbReference type="EMBL" id="JAUJYO010000005">
    <property type="protein sequence ID" value="KAK1316141.1"/>
    <property type="molecule type" value="Genomic_DNA"/>
</dbReference>
<reference evidence="2" key="1">
    <citation type="journal article" date="2023" name="Nat. Commun.">
        <title>Diploid and tetraploid genomes of Acorus and the evolution of monocots.</title>
        <authorList>
            <person name="Ma L."/>
            <person name="Liu K.W."/>
            <person name="Li Z."/>
            <person name="Hsiao Y.Y."/>
            <person name="Qi Y."/>
            <person name="Fu T."/>
            <person name="Tang G.D."/>
            <person name="Zhang D."/>
            <person name="Sun W.H."/>
            <person name="Liu D.K."/>
            <person name="Li Y."/>
            <person name="Chen G.Z."/>
            <person name="Liu X.D."/>
            <person name="Liao X.Y."/>
            <person name="Jiang Y.T."/>
            <person name="Yu X."/>
            <person name="Hao Y."/>
            <person name="Huang J."/>
            <person name="Zhao X.W."/>
            <person name="Ke S."/>
            <person name="Chen Y.Y."/>
            <person name="Wu W.L."/>
            <person name="Hsu J.L."/>
            <person name="Lin Y.F."/>
            <person name="Huang M.D."/>
            <person name="Li C.Y."/>
            <person name="Huang L."/>
            <person name="Wang Z.W."/>
            <person name="Zhao X."/>
            <person name="Zhong W.Y."/>
            <person name="Peng D.H."/>
            <person name="Ahmad S."/>
            <person name="Lan S."/>
            <person name="Zhang J.S."/>
            <person name="Tsai W.C."/>
            <person name="Van de Peer Y."/>
            <person name="Liu Z.J."/>
        </authorList>
    </citation>
    <scope>NUCLEOTIDE SEQUENCE</scope>
    <source>
        <strain evidence="2">CP</strain>
    </source>
</reference>
<proteinExistence type="predicted"/>